<sequence length="276" mass="31598">MKKLYLNTGKFDVIFNDLKDTFGGKMTTNANEYKLTFKSKWANGTISGARFEKEMTYLNFDLTFDVDVNLSIESNPFAPIYFAYCQKGSFTHSFGINGQAQILKQNQTGIMNNTSAINSVLHFESHKHIQFSLVGVPTFAEESAYNFDFTTELKKKFTHESGNFIYVGGQHLKISQKMQELNTIPQQGTVRTLLMRSILRDILELEIAQHSYNYLNAFNPIVNLAVRQLNEIKRISHMNFSEVVYAAGSASRKFVPRIFKEKYHLSYKPYGQKLAS</sequence>
<name>A0A085ZIT1_9FLAO</name>
<dbReference type="OrthoDB" id="2666928at2"/>
<organism evidence="1 2">
    <name type="scientific">Flavobacterium reichenbachii</name>
    <dbReference type="NCBI Taxonomy" id="362418"/>
    <lineage>
        <taxon>Bacteria</taxon>
        <taxon>Pseudomonadati</taxon>
        <taxon>Bacteroidota</taxon>
        <taxon>Flavobacteriia</taxon>
        <taxon>Flavobacteriales</taxon>
        <taxon>Flavobacteriaceae</taxon>
        <taxon>Flavobacterium</taxon>
    </lineage>
</organism>
<dbReference type="EMBL" id="JPRL01000001">
    <property type="protein sequence ID" value="KFF04345.1"/>
    <property type="molecule type" value="Genomic_DNA"/>
</dbReference>
<keyword evidence="2" id="KW-1185">Reference proteome</keyword>
<reference evidence="1 2" key="1">
    <citation type="submission" date="2014-07" db="EMBL/GenBank/DDBJ databases">
        <title>Genome of Flavobacterium reichenbachii LMG 25512.</title>
        <authorList>
            <person name="Stropko S.J."/>
            <person name="Pipes S.E."/>
            <person name="Newman J.D."/>
        </authorList>
    </citation>
    <scope>NUCLEOTIDE SEQUENCE [LARGE SCALE GENOMIC DNA]</scope>
    <source>
        <strain evidence="1 2">LMG 25512</strain>
    </source>
</reference>
<dbReference type="Proteomes" id="UP000028715">
    <property type="component" value="Unassembled WGS sequence"/>
</dbReference>
<protein>
    <recommendedName>
        <fullName evidence="3">HTH araC/xylS-type domain-containing protein</fullName>
    </recommendedName>
</protein>
<dbReference type="RefSeq" id="WP_035680477.1">
    <property type="nucleotide sequence ID" value="NZ_JPRL01000001.1"/>
</dbReference>
<dbReference type="STRING" id="362418.IW19_01845"/>
<evidence type="ECO:0008006" key="3">
    <source>
        <dbReference type="Google" id="ProtNLM"/>
    </source>
</evidence>
<proteinExistence type="predicted"/>
<evidence type="ECO:0000313" key="1">
    <source>
        <dbReference type="EMBL" id="KFF04345.1"/>
    </source>
</evidence>
<evidence type="ECO:0000313" key="2">
    <source>
        <dbReference type="Proteomes" id="UP000028715"/>
    </source>
</evidence>
<dbReference type="AlphaFoldDB" id="A0A085ZIT1"/>
<dbReference type="eggNOG" id="COG2207">
    <property type="taxonomic scope" value="Bacteria"/>
</dbReference>
<gene>
    <name evidence="1" type="ORF">IW19_01845</name>
</gene>
<comment type="caution">
    <text evidence="1">The sequence shown here is derived from an EMBL/GenBank/DDBJ whole genome shotgun (WGS) entry which is preliminary data.</text>
</comment>
<accession>A0A085ZIT1</accession>